<reference evidence="10 11" key="1">
    <citation type="submission" date="2018-09" db="EMBL/GenBank/DDBJ databases">
        <title>Characterization of the phylogenetic diversity of five novel species belonging to the genus Bifidobacterium.</title>
        <authorList>
            <person name="Lugli G.A."/>
            <person name="Duranti S."/>
            <person name="Milani C."/>
        </authorList>
    </citation>
    <scope>NUCLEOTIDE SEQUENCE [LARGE SCALE GENOMIC DNA]</scope>
    <source>
        <strain evidence="10 11">2034B</strain>
    </source>
</reference>
<dbReference type="GO" id="GO:0005886">
    <property type="term" value="C:plasma membrane"/>
    <property type="evidence" value="ECO:0007669"/>
    <property type="project" value="UniProtKB-SubCell"/>
</dbReference>
<organism evidence="10 11">
    <name type="scientific">Bifidobacterium goeldii</name>
    <dbReference type="NCBI Taxonomy" id="2306975"/>
    <lineage>
        <taxon>Bacteria</taxon>
        <taxon>Bacillati</taxon>
        <taxon>Actinomycetota</taxon>
        <taxon>Actinomycetes</taxon>
        <taxon>Bifidobacteriales</taxon>
        <taxon>Bifidobacteriaceae</taxon>
        <taxon>Bifidobacterium</taxon>
    </lineage>
</organism>
<dbReference type="OrthoDB" id="3210259at2"/>
<dbReference type="GO" id="GO:0055085">
    <property type="term" value="P:transmembrane transport"/>
    <property type="evidence" value="ECO:0007669"/>
    <property type="project" value="InterPro"/>
</dbReference>
<proteinExistence type="inferred from homology"/>
<dbReference type="RefSeq" id="WP_125980293.1">
    <property type="nucleotide sequence ID" value="NZ_QXGL01000002.1"/>
</dbReference>
<comment type="caution">
    <text evidence="10">The sequence shown here is derived from an EMBL/GenBank/DDBJ whole genome shotgun (WGS) entry which is preliminary data.</text>
</comment>
<evidence type="ECO:0000313" key="10">
    <source>
        <dbReference type="EMBL" id="RSX53600.1"/>
    </source>
</evidence>
<evidence type="ECO:0000256" key="7">
    <source>
        <dbReference type="RuleBase" id="RU363032"/>
    </source>
</evidence>
<dbReference type="Proteomes" id="UP000287533">
    <property type="component" value="Unassembled WGS sequence"/>
</dbReference>
<dbReference type="InterPro" id="IPR035906">
    <property type="entry name" value="MetI-like_sf"/>
</dbReference>
<comment type="similarity">
    <text evidence="7">Belongs to the binding-protein-dependent transport system permease family.</text>
</comment>
<protein>
    <submittedName>
        <fullName evidence="10">ABC transporter permease</fullName>
    </submittedName>
</protein>
<feature type="transmembrane region" description="Helical" evidence="7">
    <location>
        <begin position="112"/>
        <end position="134"/>
    </location>
</feature>
<evidence type="ECO:0000256" key="8">
    <source>
        <dbReference type="SAM" id="MobiDB-lite"/>
    </source>
</evidence>
<keyword evidence="4 7" id="KW-0812">Transmembrane</keyword>
<accession>A0A430FLE2</accession>
<dbReference type="SUPFAM" id="SSF161098">
    <property type="entry name" value="MetI-like"/>
    <property type="match status" value="1"/>
</dbReference>
<gene>
    <name evidence="10" type="ORF">D2E25_0923</name>
</gene>
<evidence type="ECO:0000313" key="11">
    <source>
        <dbReference type="Proteomes" id="UP000287533"/>
    </source>
</evidence>
<feature type="transmembrane region" description="Helical" evidence="7">
    <location>
        <begin position="146"/>
        <end position="167"/>
    </location>
</feature>
<feature type="compositionally biased region" description="Low complexity" evidence="8">
    <location>
        <begin position="12"/>
        <end position="22"/>
    </location>
</feature>
<name>A0A430FLE2_9BIFI</name>
<dbReference type="CDD" id="cd06261">
    <property type="entry name" value="TM_PBP2"/>
    <property type="match status" value="1"/>
</dbReference>
<evidence type="ECO:0000256" key="1">
    <source>
        <dbReference type="ARBA" id="ARBA00004651"/>
    </source>
</evidence>
<dbReference type="InterPro" id="IPR000515">
    <property type="entry name" value="MetI-like"/>
</dbReference>
<keyword evidence="5 7" id="KW-1133">Transmembrane helix</keyword>
<feature type="transmembrane region" description="Helical" evidence="7">
    <location>
        <begin position="46"/>
        <end position="69"/>
    </location>
</feature>
<feature type="transmembrane region" description="Helical" evidence="7">
    <location>
        <begin position="247"/>
        <end position="267"/>
    </location>
</feature>
<feature type="domain" description="ABC transmembrane type-1" evidence="9">
    <location>
        <begin position="109"/>
        <end position="321"/>
    </location>
</feature>
<dbReference type="EMBL" id="QXGL01000002">
    <property type="protein sequence ID" value="RSX53600.1"/>
    <property type="molecule type" value="Genomic_DNA"/>
</dbReference>
<dbReference type="PANTHER" id="PTHR43227">
    <property type="entry name" value="BLL4140 PROTEIN"/>
    <property type="match status" value="1"/>
</dbReference>
<evidence type="ECO:0000256" key="2">
    <source>
        <dbReference type="ARBA" id="ARBA00022448"/>
    </source>
</evidence>
<dbReference type="Gene3D" id="1.10.3720.10">
    <property type="entry name" value="MetI-like"/>
    <property type="match status" value="1"/>
</dbReference>
<keyword evidence="3" id="KW-1003">Cell membrane</keyword>
<evidence type="ECO:0000256" key="6">
    <source>
        <dbReference type="ARBA" id="ARBA00023136"/>
    </source>
</evidence>
<keyword evidence="11" id="KW-1185">Reference proteome</keyword>
<feature type="transmembrane region" description="Helical" evidence="7">
    <location>
        <begin position="194"/>
        <end position="218"/>
    </location>
</feature>
<evidence type="ECO:0000256" key="3">
    <source>
        <dbReference type="ARBA" id="ARBA00022475"/>
    </source>
</evidence>
<evidence type="ECO:0000256" key="5">
    <source>
        <dbReference type="ARBA" id="ARBA00022989"/>
    </source>
</evidence>
<dbReference type="PROSITE" id="PS50928">
    <property type="entry name" value="ABC_TM1"/>
    <property type="match status" value="1"/>
</dbReference>
<sequence>MTATTRLANPESPSGSVSSVKSFNTAKPIQGAPERKPRYRSTPAPYLFVAPFVLLFVVFMLAPMVVAIYQSFFTVKRSGLGFTGGRQTLFAGISNYLTAFHDHEFMTSFLRVLMFGVIQVPIMIGLSLVFALLIDSTLVKFKKTAQIIVFLPYSVPVVVAAIMWGFLYQPGVSPIVKGLKSIGVTVSFLSPQTVLWSVGNVTTWCWVGVNMVIIFAGLQSIPQDIYEAARIDGAGEFRIAWSIKIPMVMPSLMLTVLFSIIGTIQLFNEPSVLQSITGNVTAKYTPAMAVVNVTSQQNNQNLGAAMAVITALITLVLSLIVSAIQQAAAKKEARS</sequence>
<evidence type="ECO:0000259" key="9">
    <source>
        <dbReference type="PROSITE" id="PS50928"/>
    </source>
</evidence>
<feature type="region of interest" description="Disordered" evidence="8">
    <location>
        <begin position="1"/>
        <end position="22"/>
    </location>
</feature>
<dbReference type="PANTHER" id="PTHR43227:SF8">
    <property type="entry name" value="DIACETYLCHITOBIOSE UPTAKE SYSTEM PERMEASE PROTEIN DASB"/>
    <property type="match status" value="1"/>
</dbReference>
<evidence type="ECO:0000256" key="4">
    <source>
        <dbReference type="ARBA" id="ARBA00022692"/>
    </source>
</evidence>
<dbReference type="InterPro" id="IPR050809">
    <property type="entry name" value="UgpAE/MalFG_permease"/>
</dbReference>
<keyword evidence="2 7" id="KW-0813">Transport</keyword>
<dbReference type="AlphaFoldDB" id="A0A430FLE2"/>
<dbReference type="Pfam" id="PF00528">
    <property type="entry name" value="BPD_transp_1"/>
    <property type="match status" value="1"/>
</dbReference>
<comment type="subcellular location">
    <subcellularLocation>
        <location evidence="1 7">Cell membrane</location>
        <topology evidence="1 7">Multi-pass membrane protein</topology>
    </subcellularLocation>
</comment>
<feature type="transmembrane region" description="Helical" evidence="7">
    <location>
        <begin position="302"/>
        <end position="324"/>
    </location>
</feature>
<keyword evidence="6 7" id="KW-0472">Membrane</keyword>